<feature type="domain" description="Multidrug resistance protein MdtA-like C-terminal permuted SH3" evidence="7">
    <location>
        <begin position="340"/>
        <end position="395"/>
    </location>
</feature>
<accession>A0A166ZV33</accession>
<dbReference type="Gene3D" id="1.10.287.470">
    <property type="entry name" value="Helix hairpin bin"/>
    <property type="match status" value="1"/>
</dbReference>
<evidence type="ECO:0000259" key="5">
    <source>
        <dbReference type="Pfam" id="PF25917"/>
    </source>
</evidence>
<dbReference type="GO" id="GO:0005886">
    <property type="term" value="C:plasma membrane"/>
    <property type="evidence" value="ECO:0007669"/>
    <property type="project" value="TreeGrafter"/>
</dbReference>
<evidence type="ECO:0000259" key="7">
    <source>
        <dbReference type="Pfam" id="PF25967"/>
    </source>
</evidence>
<comment type="subcellular location">
    <subcellularLocation>
        <location evidence="1">Cell inner membrane</location>
        <topology evidence="1">Lipid-anchor</topology>
    </subcellularLocation>
</comment>
<dbReference type="PANTHER" id="PTHR30158">
    <property type="entry name" value="ACRA/E-RELATED COMPONENT OF DRUG EFFLUX TRANSPORTER"/>
    <property type="match status" value="1"/>
</dbReference>
<dbReference type="InterPro" id="IPR058626">
    <property type="entry name" value="MdtA-like_b-barrel"/>
</dbReference>
<dbReference type="GO" id="GO:0030313">
    <property type="term" value="C:cell envelope"/>
    <property type="evidence" value="ECO:0007669"/>
    <property type="project" value="UniProtKB-SubCell"/>
</dbReference>
<proteinExistence type="inferred from homology"/>
<gene>
    <name evidence="8" type="ORF">N482_16020</name>
</gene>
<sequence>MYPWIDIKLCFIGAILALMFLKNYYFSTLITAVGSLYTKFPAEQKMKKLGFTLSAVALALVLSGCGQSNAQQGQQPPPLTIDVANVQLEQVQSWHTFTTRLEAPERVVLKPRVSGQIEKMAFTEGERVSKGQLLFSLDSRSFEAQIDTLKAQLGSADAALEQARGEAQRANRLVTKKAISTEEAEQRNATLRSAIANKNAIEAQLQNAFLDLEFSQVSAPITGKISRAVVTKGNYVKGGETELTTIVSDEEIYAYFDVDERTWSRQFAGVTAQDEVTVQLQRLGETKQIAGKLDFIDNEINPTTGTLRVRAVFDAQQHNLKPGAFARISIGAQDPQIMAIVPERAIGTDLKNRFVLTIDENNVLQYRLVELGERYGAYRAIKAGLVEGDRIAINGPARVGPGMPITPNPVNLAFENTQFVLKQSESLPVLLSAAN</sequence>
<dbReference type="GO" id="GO:0046677">
    <property type="term" value="P:response to antibiotic"/>
    <property type="evidence" value="ECO:0007669"/>
    <property type="project" value="TreeGrafter"/>
</dbReference>
<feature type="domain" description="Multidrug resistance protein MdtA-like beta-barrel" evidence="6">
    <location>
        <begin position="272"/>
        <end position="331"/>
    </location>
</feature>
<feature type="transmembrane region" description="Helical" evidence="3">
    <location>
        <begin position="12"/>
        <end position="37"/>
    </location>
</feature>
<evidence type="ECO:0000259" key="4">
    <source>
        <dbReference type="Pfam" id="PF25876"/>
    </source>
</evidence>
<dbReference type="EMBL" id="AUXT01000188">
    <property type="protein sequence ID" value="KZN44697.1"/>
    <property type="molecule type" value="Genomic_DNA"/>
</dbReference>
<evidence type="ECO:0000313" key="9">
    <source>
        <dbReference type="Proteomes" id="UP000076587"/>
    </source>
</evidence>
<feature type="domain" description="Multidrug resistance protein MdtA-like alpha-helical hairpin" evidence="4">
    <location>
        <begin position="147"/>
        <end position="215"/>
    </location>
</feature>
<evidence type="ECO:0000259" key="6">
    <source>
        <dbReference type="Pfam" id="PF25944"/>
    </source>
</evidence>
<reference evidence="8 9" key="1">
    <citation type="submission" date="2013-07" db="EMBL/GenBank/DDBJ databases">
        <title>Comparative Genomic and Metabolomic Analysis of Twelve Strains of Pseudoalteromonas luteoviolacea.</title>
        <authorList>
            <person name="Vynne N.G."/>
            <person name="Mansson M."/>
            <person name="Gram L."/>
        </authorList>
    </citation>
    <scope>NUCLEOTIDE SEQUENCE [LARGE SCALE GENOMIC DNA]</scope>
    <source>
        <strain evidence="8 9">NCIMB 1942</strain>
    </source>
</reference>
<organism evidence="8 9">
    <name type="scientific">Pseudoalteromonas luteoviolacea NCIMB 1942</name>
    <dbReference type="NCBI Taxonomy" id="1365253"/>
    <lineage>
        <taxon>Bacteria</taxon>
        <taxon>Pseudomonadati</taxon>
        <taxon>Pseudomonadota</taxon>
        <taxon>Gammaproteobacteria</taxon>
        <taxon>Alteromonadales</taxon>
        <taxon>Pseudoalteromonadaceae</taxon>
        <taxon>Pseudoalteromonas</taxon>
    </lineage>
</organism>
<protein>
    <submittedName>
        <fullName evidence="8">Uncharacterized protein</fullName>
    </submittedName>
</protein>
<dbReference type="Gene3D" id="2.40.30.170">
    <property type="match status" value="1"/>
</dbReference>
<dbReference type="AlphaFoldDB" id="A0A166ZV33"/>
<dbReference type="Proteomes" id="UP000076587">
    <property type="component" value="Unassembled WGS sequence"/>
</dbReference>
<name>A0A166ZV33_9GAMM</name>
<keyword evidence="3" id="KW-1133">Transmembrane helix</keyword>
<dbReference type="PANTHER" id="PTHR30158:SF10">
    <property type="entry name" value="CATION EFFLUX PUMP"/>
    <property type="match status" value="1"/>
</dbReference>
<evidence type="ECO:0000256" key="3">
    <source>
        <dbReference type="SAM" id="Phobius"/>
    </source>
</evidence>
<keyword evidence="3" id="KW-0812">Transmembrane</keyword>
<comment type="similarity">
    <text evidence="2">Belongs to the membrane fusion protein (MFP) (TC 8.A.1) family.</text>
</comment>
<dbReference type="NCBIfam" id="TIGR01730">
    <property type="entry name" value="RND_mfp"/>
    <property type="match status" value="1"/>
</dbReference>
<keyword evidence="3" id="KW-0472">Membrane</keyword>
<feature type="transmembrane region" description="Helical" evidence="3">
    <location>
        <begin position="49"/>
        <end position="70"/>
    </location>
</feature>
<comment type="caution">
    <text evidence="8">The sequence shown here is derived from an EMBL/GenBank/DDBJ whole genome shotgun (WGS) entry which is preliminary data.</text>
</comment>
<dbReference type="InterPro" id="IPR058627">
    <property type="entry name" value="MdtA-like_C"/>
</dbReference>
<dbReference type="InterPro" id="IPR006143">
    <property type="entry name" value="RND_pump_MFP"/>
</dbReference>
<dbReference type="Pfam" id="PF25917">
    <property type="entry name" value="BSH_RND"/>
    <property type="match status" value="1"/>
</dbReference>
<dbReference type="InterPro" id="IPR058625">
    <property type="entry name" value="MdtA-like_BSH"/>
</dbReference>
<dbReference type="Pfam" id="PF25944">
    <property type="entry name" value="Beta-barrel_RND"/>
    <property type="match status" value="1"/>
</dbReference>
<dbReference type="Pfam" id="PF25967">
    <property type="entry name" value="RND-MFP_C"/>
    <property type="match status" value="1"/>
</dbReference>
<dbReference type="GO" id="GO:0022857">
    <property type="term" value="F:transmembrane transporter activity"/>
    <property type="evidence" value="ECO:0007669"/>
    <property type="project" value="InterPro"/>
</dbReference>
<dbReference type="PATRIC" id="fig|1365253.3.peg.3940"/>
<dbReference type="Gene3D" id="2.40.420.20">
    <property type="match status" value="1"/>
</dbReference>
<dbReference type="Pfam" id="PF25876">
    <property type="entry name" value="HH_MFP_RND"/>
    <property type="match status" value="1"/>
</dbReference>
<dbReference type="SUPFAM" id="SSF111369">
    <property type="entry name" value="HlyD-like secretion proteins"/>
    <property type="match status" value="1"/>
</dbReference>
<dbReference type="InterPro" id="IPR058624">
    <property type="entry name" value="MdtA-like_HH"/>
</dbReference>
<evidence type="ECO:0000256" key="2">
    <source>
        <dbReference type="ARBA" id="ARBA00009477"/>
    </source>
</evidence>
<feature type="domain" description="Multidrug resistance protein MdtA-like barrel-sandwich hybrid" evidence="5">
    <location>
        <begin position="107"/>
        <end position="244"/>
    </location>
</feature>
<evidence type="ECO:0000256" key="1">
    <source>
        <dbReference type="ARBA" id="ARBA00004519"/>
    </source>
</evidence>
<evidence type="ECO:0000313" key="8">
    <source>
        <dbReference type="EMBL" id="KZN44697.1"/>
    </source>
</evidence>
<dbReference type="Gene3D" id="2.40.50.100">
    <property type="match status" value="1"/>
</dbReference>